<dbReference type="EMBL" id="JAACLJ010000002">
    <property type="protein sequence ID" value="KAF4591904.1"/>
    <property type="molecule type" value="Genomic_DNA"/>
</dbReference>
<dbReference type="InterPro" id="IPR019775">
    <property type="entry name" value="WD40_repeat_CS"/>
</dbReference>
<gene>
    <name evidence="9" type="ORF">GQ602_002203</name>
</gene>
<feature type="repeat" description="WD" evidence="6">
    <location>
        <begin position="131"/>
        <end position="164"/>
    </location>
</feature>
<name>A0A8H4QA10_9HYPO</name>
<evidence type="ECO:0000256" key="2">
    <source>
        <dbReference type="ARBA" id="ARBA00022552"/>
    </source>
</evidence>
<accession>A0A8H4QA10</accession>
<reference evidence="9 10" key="1">
    <citation type="journal article" date="2020" name="G3 (Bethesda)">
        <title>Genetic Underpinnings of Host Manipulation by Ophiocordyceps as Revealed by Comparative Transcriptomics.</title>
        <authorList>
            <person name="Will I."/>
            <person name="Das B."/>
            <person name="Trinh T."/>
            <person name="Brachmann A."/>
            <person name="Ohm R.A."/>
            <person name="de Bekker C."/>
        </authorList>
    </citation>
    <scope>NUCLEOTIDE SEQUENCE [LARGE SCALE GENOMIC DNA]</scope>
    <source>
        <strain evidence="9 10">EC05</strain>
    </source>
</reference>
<dbReference type="GO" id="GO:0045943">
    <property type="term" value="P:positive regulation of transcription by RNA polymerase I"/>
    <property type="evidence" value="ECO:0007669"/>
    <property type="project" value="TreeGrafter"/>
</dbReference>
<evidence type="ECO:0000313" key="10">
    <source>
        <dbReference type="Proteomes" id="UP000562929"/>
    </source>
</evidence>
<keyword evidence="4" id="KW-0677">Repeat</keyword>
<dbReference type="SUPFAM" id="SSF50978">
    <property type="entry name" value="WD40 repeat-like"/>
    <property type="match status" value="1"/>
</dbReference>
<dbReference type="InterPro" id="IPR015943">
    <property type="entry name" value="WD40/YVTN_repeat-like_dom_sf"/>
</dbReference>
<keyword evidence="2" id="KW-0698">rRNA processing</keyword>
<dbReference type="Proteomes" id="UP000562929">
    <property type="component" value="Unassembled WGS sequence"/>
</dbReference>
<dbReference type="PROSITE" id="PS00678">
    <property type="entry name" value="WD_REPEATS_1"/>
    <property type="match status" value="1"/>
</dbReference>
<evidence type="ECO:0000313" key="9">
    <source>
        <dbReference type="EMBL" id="KAF4591904.1"/>
    </source>
</evidence>
<evidence type="ECO:0000256" key="5">
    <source>
        <dbReference type="ARBA" id="ARBA00023242"/>
    </source>
</evidence>
<dbReference type="GO" id="GO:0006364">
    <property type="term" value="P:rRNA processing"/>
    <property type="evidence" value="ECO:0007669"/>
    <property type="project" value="UniProtKB-KW"/>
</dbReference>
<dbReference type="InterPro" id="IPR018983">
    <property type="entry name" value="U3_snoRNA-assocProt_15_C"/>
</dbReference>
<keyword evidence="3 6" id="KW-0853">WD repeat</keyword>
<evidence type="ECO:0000259" key="8">
    <source>
        <dbReference type="Pfam" id="PF09384"/>
    </source>
</evidence>
<dbReference type="PANTHER" id="PTHR19924">
    <property type="entry name" value="UTP15 U3 SMALL NUCLEOLAR RNA-ASSOCIATED PROTEIN 15 FAMILY MEMBER"/>
    <property type="match status" value="1"/>
</dbReference>
<dbReference type="Pfam" id="PF09384">
    <property type="entry name" value="UTP15_C"/>
    <property type="match status" value="1"/>
</dbReference>
<feature type="repeat" description="WD" evidence="6">
    <location>
        <begin position="91"/>
        <end position="130"/>
    </location>
</feature>
<comment type="caution">
    <text evidence="9">The sequence shown here is derived from an EMBL/GenBank/DDBJ whole genome shotgun (WGS) entry which is preliminary data.</text>
</comment>
<dbReference type="PROSITE" id="PS50294">
    <property type="entry name" value="WD_REPEATS_REGION"/>
    <property type="match status" value="3"/>
</dbReference>
<dbReference type="OrthoDB" id="431715at2759"/>
<comment type="subcellular location">
    <subcellularLocation>
        <location evidence="1">Nucleus</location>
        <location evidence="1">Nucleolus</location>
    </subcellularLocation>
</comment>
<feature type="repeat" description="WD" evidence="6">
    <location>
        <begin position="215"/>
        <end position="256"/>
    </location>
</feature>
<dbReference type="PANTHER" id="PTHR19924:SF26">
    <property type="entry name" value="U3 SMALL NUCLEOLAR RNA-ASSOCIATED PROTEIN 15 HOMOLOG"/>
    <property type="match status" value="1"/>
</dbReference>
<proteinExistence type="predicted"/>
<evidence type="ECO:0000256" key="1">
    <source>
        <dbReference type="ARBA" id="ARBA00004604"/>
    </source>
</evidence>
<dbReference type="AlphaFoldDB" id="A0A8H4QA10"/>
<evidence type="ECO:0000256" key="4">
    <source>
        <dbReference type="ARBA" id="ARBA00022737"/>
    </source>
</evidence>
<dbReference type="Pfam" id="PF00400">
    <property type="entry name" value="WD40"/>
    <property type="match status" value="3"/>
</dbReference>
<dbReference type="PROSITE" id="PS50082">
    <property type="entry name" value="WD_REPEATS_2"/>
    <property type="match status" value="3"/>
</dbReference>
<dbReference type="Gene3D" id="2.130.10.10">
    <property type="entry name" value="YVTN repeat-like/Quinoprotein amine dehydrogenase"/>
    <property type="match status" value="2"/>
</dbReference>
<dbReference type="CDD" id="cd00200">
    <property type="entry name" value="WD40"/>
    <property type="match status" value="1"/>
</dbReference>
<organism evidence="9 10">
    <name type="scientific">Ophiocordyceps camponoti-floridani</name>
    <dbReference type="NCBI Taxonomy" id="2030778"/>
    <lineage>
        <taxon>Eukaryota</taxon>
        <taxon>Fungi</taxon>
        <taxon>Dikarya</taxon>
        <taxon>Ascomycota</taxon>
        <taxon>Pezizomycotina</taxon>
        <taxon>Sordariomycetes</taxon>
        <taxon>Hypocreomycetidae</taxon>
        <taxon>Hypocreales</taxon>
        <taxon>Ophiocordycipitaceae</taxon>
        <taxon>Ophiocordyceps</taxon>
    </lineage>
</organism>
<dbReference type="InterPro" id="IPR001680">
    <property type="entry name" value="WD40_rpt"/>
</dbReference>
<feature type="domain" description="U3 small nucleolar RNA-associated protein 15 C-terminal" evidence="8">
    <location>
        <begin position="338"/>
        <end position="460"/>
    </location>
</feature>
<keyword evidence="5" id="KW-0539">Nucleus</keyword>
<dbReference type="InterPro" id="IPR036322">
    <property type="entry name" value="WD40_repeat_dom_sf"/>
</dbReference>
<evidence type="ECO:0000256" key="3">
    <source>
        <dbReference type="ARBA" id="ARBA00022574"/>
    </source>
</evidence>
<dbReference type="GO" id="GO:0005730">
    <property type="term" value="C:nucleolus"/>
    <property type="evidence" value="ECO:0007669"/>
    <property type="project" value="UniProtKB-SubCell"/>
</dbReference>
<evidence type="ECO:0000256" key="6">
    <source>
        <dbReference type="PROSITE-ProRule" id="PRU00221"/>
    </source>
</evidence>
<evidence type="ECO:0000256" key="7">
    <source>
        <dbReference type="SAM" id="MobiDB-lite"/>
    </source>
</evidence>
<feature type="region of interest" description="Disordered" evidence="7">
    <location>
        <begin position="284"/>
        <end position="335"/>
    </location>
</feature>
<feature type="compositionally biased region" description="Basic and acidic residues" evidence="7">
    <location>
        <begin position="297"/>
        <end position="308"/>
    </location>
</feature>
<dbReference type="PRINTS" id="PR00320">
    <property type="entry name" value="GPROTEINBRPT"/>
</dbReference>
<keyword evidence="10" id="KW-1185">Reference proteome</keyword>
<dbReference type="InterPro" id="IPR020472">
    <property type="entry name" value="WD40_PAC1"/>
</dbReference>
<protein>
    <submittedName>
        <fullName evidence="9">U3 small nucleolar RNA-associated protein 15</fullName>
    </submittedName>
</protein>
<dbReference type="SMART" id="SM00320">
    <property type="entry name" value="WD40"/>
    <property type="match status" value="5"/>
</dbReference>
<sequence>MVAASATGYVATHLSYASSTLALTAGPRVDLYSLRTRKLLKTITRFDDLARGASLRASDGGRVMAAGDNSGTVRIFDTSSRAILRTWKGIHRQPVWVTAWAESQPTTLLTASDDATVRLWDLASSEPTATLTGHEAYVRCARFMPGIAGSIISGCYDGTVKLWDPRVPSGAVMTFSHADPVESVLPLPSTATVLAAASSDVSVLDLVASRPRCILSNHQKTVTSLSLSSAGRRLLTGGLDGHVKILDTSDWKLVTSIKYPSPILALLVAPSPSDPETDRHLAVSMQSGDVSIRTRRSGPESARDRQRQLEMAALLAGKPTPRDPSSKRKHPEKPISHRLVRRGLYGRALDHALNTSSPKYSSHQALSVLDALRHCNGMREALQCQDESRLLNILAWLTSNVFSPPLVSVCVELAIHLVDQHADMIASSDLLTGKFRQLRRKVRAQVKLAERACQLEGIVESFMLGMGHDN</sequence>